<evidence type="ECO:0000259" key="2">
    <source>
        <dbReference type="Pfam" id="PF07859"/>
    </source>
</evidence>
<dbReference type="SUPFAM" id="SSF53474">
    <property type="entry name" value="alpha/beta-Hydrolases"/>
    <property type="match status" value="1"/>
</dbReference>
<accession>A0A1Q4HND5</accession>
<dbReference type="Pfam" id="PF07859">
    <property type="entry name" value="Abhydrolase_3"/>
    <property type="match status" value="1"/>
</dbReference>
<protein>
    <recommendedName>
        <fullName evidence="2">Alpha/beta hydrolase fold-3 domain-containing protein</fullName>
    </recommendedName>
</protein>
<dbReference type="OrthoDB" id="3181909at2"/>
<dbReference type="GO" id="GO:0016787">
    <property type="term" value="F:hydrolase activity"/>
    <property type="evidence" value="ECO:0007669"/>
    <property type="project" value="UniProtKB-KW"/>
</dbReference>
<keyword evidence="1" id="KW-0378">Hydrolase</keyword>
<organism evidence="3 4">
    <name type="scientific">Mycobacterium paraffinicum</name>
    <dbReference type="NCBI Taxonomy" id="53378"/>
    <lineage>
        <taxon>Bacteria</taxon>
        <taxon>Bacillati</taxon>
        <taxon>Actinomycetota</taxon>
        <taxon>Actinomycetes</taxon>
        <taxon>Mycobacteriales</taxon>
        <taxon>Mycobacteriaceae</taxon>
        <taxon>Mycobacterium</taxon>
    </lineage>
</organism>
<dbReference type="STRING" id="53378.BRW65_24315"/>
<dbReference type="EMBL" id="MPNT01000031">
    <property type="protein sequence ID" value="OJZ69005.1"/>
    <property type="molecule type" value="Genomic_DNA"/>
</dbReference>
<evidence type="ECO:0000313" key="3">
    <source>
        <dbReference type="EMBL" id="OJZ69005.1"/>
    </source>
</evidence>
<keyword evidence="4" id="KW-1185">Reference proteome</keyword>
<dbReference type="Gene3D" id="3.40.50.1820">
    <property type="entry name" value="alpha/beta hydrolase"/>
    <property type="match status" value="1"/>
</dbReference>
<sequence>MSRIRSDHYHPDLRSIARVLPRSAFNKVTLPAIRSLTRFAPSAREGVEVLTITPSAGVRLHRPQPECTHGGALLWIHGGGYVIGTAAQDDKLCRRFARRVGVPVASVDYRLAPKDPFPAALEDCYSALTWLARLPGVDPGRIAIGGASAGGGLAAALALLARDRGEVTPLFQLLVYPMVDDRPSSRPGLESPHYRMWSEKSDRLGWHAYLKGADRQSAVPARRDDLSNLAPGWMGVGTVDPLYGQDVEYVHRLRDAGVSCELDVVEGAFHGFDIIASKTPVAQSFFARQCAALEKAFAS</sequence>
<name>A0A1Q4HND5_9MYCO</name>
<evidence type="ECO:0000256" key="1">
    <source>
        <dbReference type="ARBA" id="ARBA00022801"/>
    </source>
</evidence>
<proteinExistence type="predicted"/>
<reference evidence="3 4" key="1">
    <citation type="submission" date="2016-11" db="EMBL/GenBank/DDBJ databases">
        <title>Genome sequences of unsequenced Mycobacteria.</title>
        <authorList>
            <person name="Greninger A.L."/>
            <person name="Fang F."/>
            <person name="Jerome K.R."/>
        </authorList>
    </citation>
    <scope>NUCLEOTIDE SEQUENCE [LARGE SCALE GENOMIC DNA]</scope>
    <source>
        <strain evidence="3 4">M11</strain>
    </source>
</reference>
<feature type="domain" description="Alpha/beta hydrolase fold-3" evidence="2">
    <location>
        <begin position="73"/>
        <end position="272"/>
    </location>
</feature>
<dbReference type="PANTHER" id="PTHR48081:SF8">
    <property type="entry name" value="ALPHA_BETA HYDROLASE FOLD-3 DOMAIN-CONTAINING PROTEIN-RELATED"/>
    <property type="match status" value="1"/>
</dbReference>
<dbReference type="InterPro" id="IPR013094">
    <property type="entry name" value="AB_hydrolase_3"/>
</dbReference>
<evidence type="ECO:0000313" key="4">
    <source>
        <dbReference type="Proteomes" id="UP000186438"/>
    </source>
</evidence>
<dbReference type="PANTHER" id="PTHR48081">
    <property type="entry name" value="AB HYDROLASE SUPERFAMILY PROTEIN C4A8.06C"/>
    <property type="match status" value="1"/>
</dbReference>
<dbReference type="AlphaFoldDB" id="A0A1Q4HND5"/>
<dbReference type="InterPro" id="IPR050300">
    <property type="entry name" value="GDXG_lipolytic_enzyme"/>
</dbReference>
<comment type="caution">
    <text evidence="3">The sequence shown here is derived from an EMBL/GenBank/DDBJ whole genome shotgun (WGS) entry which is preliminary data.</text>
</comment>
<gene>
    <name evidence="3" type="ORF">BRW65_24315</name>
</gene>
<dbReference type="Proteomes" id="UP000186438">
    <property type="component" value="Unassembled WGS sequence"/>
</dbReference>
<dbReference type="InterPro" id="IPR029058">
    <property type="entry name" value="AB_hydrolase_fold"/>
</dbReference>